<dbReference type="Proteomes" id="UP000649739">
    <property type="component" value="Unassembled WGS sequence"/>
</dbReference>
<dbReference type="InterPro" id="IPR019675">
    <property type="entry name" value="DUF2550"/>
</dbReference>
<dbReference type="EMBL" id="BMQB01000002">
    <property type="protein sequence ID" value="GGJ83470.1"/>
    <property type="molecule type" value="Genomic_DNA"/>
</dbReference>
<gene>
    <name evidence="2" type="ORF">GCM10010123_11390</name>
</gene>
<accession>A0A8J3B0L2</accession>
<dbReference type="AlphaFoldDB" id="A0A8J3B0L2"/>
<reference evidence="2" key="1">
    <citation type="journal article" date="2014" name="Int. J. Syst. Evol. Microbiol.">
        <title>Complete genome sequence of Corynebacterium casei LMG S-19264T (=DSM 44701T), isolated from a smear-ripened cheese.</title>
        <authorList>
            <consortium name="US DOE Joint Genome Institute (JGI-PGF)"/>
            <person name="Walter F."/>
            <person name="Albersmeier A."/>
            <person name="Kalinowski J."/>
            <person name="Ruckert C."/>
        </authorList>
    </citation>
    <scope>NUCLEOTIDE SEQUENCE</scope>
    <source>
        <strain evidence="2">JCM 3090</strain>
    </source>
</reference>
<proteinExistence type="predicted"/>
<evidence type="ECO:0008006" key="4">
    <source>
        <dbReference type="Google" id="ProtNLM"/>
    </source>
</evidence>
<reference evidence="2" key="2">
    <citation type="submission" date="2020-09" db="EMBL/GenBank/DDBJ databases">
        <authorList>
            <person name="Sun Q."/>
            <person name="Ohkuma M."/>
        </authorList>
    </citation>
    <scope>NUCLEOTIDE SEQUENCE</scope>
    <source>
        <strain evidence="2">JCM 3090</strain>
    </source>
</reference>
<sequence length="146" mass="15877">MVILEVIGIGVLLLLVFILLLYLRRTAIARSGGTIALHVRLSTVVPGRGWSPGVARFAGDELRWYRIFSFAPRPRRVLCRQGLVVEGRRLPEGPERATLPPDWVILRCLGRGTAVEIAMAGATVAGFLSWLEAAPPGTVAPRLVSN</sequence>
<feature type="transmembrane region" description="Helical" evidence="1">
    <location>
        <begin position="6"/>
        <end position="23"/>
    </location>
</feature>
<keyword evidence="3" id="KW-1185">Reference proteome</keyword>
<name>A0A8J3B0L2_9ACTN</name>
<keyword evidence="1" id="KW-1133">Transmembrane helix</keyword>
<protein>
    <recommendedName>
        <fullName evidence="4">DUF2550 family protein</fullName>
    </recommendedName>
</protein>
<keyword evidence="1" id="KW-0472">Membrane</keyword>
<evidence type="ECO:0000313" key="2">
    <source>
        <dbReference type="EMBL" id="GGJ83470.1"/>
    </source>
</evidence>
<comment type="caution">
    <text evidence="2">The sequence shown here is derived from an EMBL/GenBank/DDBJ whole genome shotgun (WGS) entry which is preliminary data.</text>
</comment>
<dbReference type="RefSeq" id="WP_189168981.1">
    <property type="nucleotide sequence ID" value="NZ_BMQB01000002.1"/>
</dbReference>
<evidence type="ECO:0000313" key="3">
    <source>
        <dbReference type="Proteomes" id="UP000649739"/>
    </source>
</evidence>
<evidence type="ECO:0000256" key="1">
    <source>
        <dbReference type="SAM" id="Phobius"/>
    </source>
</evidence>
<keyword evidence="1" id="KW-0812">Transmembrane</keyword>
<organism evidence="2 3">
    <name type="scientific">Pilimelia anulata</name>
    <dbReference type="NCBI Taxonomy" id="53371"/>
    <lineage>
        <taxon>Bacteria</taxon>
        <taxon>Bacillati</taxon>
        <taxon>Actinomycetota</taxon>
        <taxon>Actinomycetes</taxon>
        <taxon>Micromonosporales</taxon>
        <taxon>Micromonosporaceae</taxon>
        <taxon>Pilimelia</taxon>
    </lineage>
</organism>
<dbReference type="Pfam" id="PF10739">
    <property type="entry name" value="DUF2550"/>
    <property type="match status" value="1"/>
</dbReference>